<dbReference type="InterPro" id="IPR025315">
    <property type="entry name" value="DUF4220"/>
</dbReference>
<organism evidence="3 4">
    <name type="scientific">Hibiscus sabdariffa</name>
    <name type="common">roselle</name>
    <dbReference type="NCBI Taxonomy" id="183260"/>
    <lineage>
        <taxon>Eukaryota</taxon>
        <taxon>Viridiplantae</taxon>
        <taxon>Streptophyta</taxon>
        <taxon>Embryophyta</taxon>
        <taxon>Tracheophyta</taxon>
        <taxon>Spermatophyta</taxon>
        <taxon>Magnoliopsida</taxon>
        <taxon>eudicotyledons</taxon>
        <taxon>Gunneridae</taxon>
        <taxon>Pentapetalae</taxon>
        <taxon>rosids</taxon>
        <taxon>malvids</taxon>
        <taxon>Malvales</taxon>
        <taxon>Malvaceae</taxon>
        <taxon>Malvoideae</taxon>
        <taxon>Hibiscus</taxon>
    </lineage>
</organism>
<dbReference type="Pfam" id="PF04578">
    <property type="entry name" value="DUF594"/>
    <property type="match status" value="1"/>
</dbReference>
<keyword evidence="1" id="KW-0812">Transmembrane</keyword>
<reference evidence="3 4" key="1">
    <citation type="journal article" date="2024" name="G3 (Bethesda)">
        <title>Genome assembly of Hibiscus sabdariffa L. provides insights into metabolisms of medicinal natural products.</title>
        <authorList>
            <person name="Kim T."/>
        </authorList>
    </citation>
    <scope>NUCLEOTIDE SEQUENCE [LARGE SCALE GENOMIC DNA]</scope>
    <source>
        <strain evidence="3">TK-2024</strain>
        <tissue evidence="3">Old leaves</tissue>
    </source>
</reference>
<feature type="transmembrane region" description="Helical" evidence="1">
    <location>
        <begin position="45"/>
        <end position="64"/>
    </location>
</feature>
<feature type="transmembrane region" description="Helical" evidence="1">
    <location>
        <begin position="16"/>
        <end position="33"/>
    </location>
</feature>
<evidence type="ECO:0000313" key="3">
    <source>
        <dbReference type="EMBL" id="KAK9029404.1"/>
    </source>
</evidence>
<gene>
    <name evidence="3" type="ORF">V6N11_026522</name>
</gene>
<feature type="domain" description="DUF4220" evidence="2">
    <location>
        <begin position="50"/>
        <end position="386"/>
    </location>
</feature>
<protein>
    <recommendedName>
        <fullName evidence="2">DUF4220 domain-containing protein</fullName>
    </recommendedName>
</protein>
<dbReference type="Proteomes" id="UP001396334">
    <property type="component" value="Unassembled WGS sequence"/>
</dbReference>
<dbReference type="InterPro" id="IPR007658">
    <property type="entry name" value="DUF594"/>
</dbReference>
<keyword evidence="4" id="KW-1185">Reference proteome</keyword>
<accession>A0ABR2SWR4</accession>
<sequence>MNPIAVIKKLWDAWDVRAMIILSLFLQIVLFVLGNRRKSMVKPWVGIVLWLAYLSADWVATAALGKLTSTCIYESAPSNFLRGLWASLLLLHLGGPDTITAYALEDNLLWMRHLLGLVIQAALAVYVIVLSWTRSWVSLLNLPLFLVGIIKYVERSWSLYSASRQDSKRLTPLFDGKILENIRENLKNVTDAEKIVLAHQWFALKRQDVKNYFSTTGSIKSSAAKLIAHLQDIVHLSDNRSEDYLRSLVRRSPVGCMFEIASIELGFMFDMLYTKSVIMYTKVGCILRIIGFCCSSFVLVLFLESFSIGELSEQFWSSLDVCITGILLVGAIALEFYGLFVILSSDWSVVLKIKYNKSRLLRGIFRWSSEKKRRLDCMGQFNLLRYCMSYRKRAKGTKILQMIGIEDTVLKYWHTSFTHIPSSLKEPESFPLVREHRPPHFTRGERALERHHCMDEMVNDTLSMDLGATIMIWHVATEICYPDPVSTTKDESIITSKVISEYMMYLLVMKPLMVSEDSNFWFDSLSGKLKKILKQNNEISVGNADTVYQRCADIVSAEGIDSAPYAIVLDNAVQVVKVLRARGDRWEVMRSVWLEMMHYAAICCPHLSHLQELRQGSEILTLFWLLANYKVYLDFVD</sequence>
<feature type="transmembrane region" description="Helical" evidence="1">
    <location>
        <begin position="285"/>
        <end position="303"/>
    </location>
</feature>
<evidence type="ECO:0000313" key="4">
    <source>
        <dbReference type="Proteomes" id="UP001396334"/>
    </source>
</evidence>
<feature type="transmembrane region" description="Helical" evidence="1">
    <location>
        <begin position="111"/>
        <end position="129"/>
    </location>
</feature>
<name>A0ABR2SWR4_9ROSI</name>
<feature type="transmembrane region" description="Helical" evidence="1">
    <location>
        <begin position="323"/>
        <end position="343"/>
    </location>
</feature>
<keyword evidence="1" id="KW-1133">Transmembrane helix</keyword>
<evidence type="ECO:0000256" key="1">
    <source>
        <dbReference type="SAM" id="Phobius"/>
    </source>
</evidence>
<dbReference type="Pfam" id="PF13968">
    <property type="entry name" value="DUF4220"/>
    <property type="match status" value="1"/>
</dbReference>
<dbReference type="EMBL" id="JBBPBN010000011">
    <property type="protein sequence ID" value="KAK9029404.1"/>
    <property type="molecule type" value="Genomic_DNA"/>
</dbReference>
<dbReference type="PANTHER" id="PTHR31325">
    <property type="entry name" value="OS01G0798800 PROTEIN-RELATED"/>
    <property type="match status" value="1"/>
</dbReference>
<proteinExistence type="predicted"/>
<comment type="caution">
    <text evidence="3">The sequence shown here is derived from an EMBL/GenBank/DDBJ whole genome shotgun (WGS) entry which is preliminary data.</text>
</comment>
<keyword evidence="1" id="KW-0472">Membrane</keyword>
<evidence type="ECO:0000259" key="2">
    <source>
        <dbReference type="Pfam" id="PF13968"/>
    </source>
</evidence>